<dbReference type="InterPro" id="IPR020013">
    <property type="entry name" value="Flagellar_FlgE/F/G"/>
</dbReference>
<dbReference type="Pfam" id="PF07559">
    <property type="entry name" value="FlgE_D2"/>
    <property type="match status" value="1"/>
</dbReference>
<evidence type="ECO:0000259" key="8">
    <source>
        <dbReference type="Pfam" id="PF07559"/>
    </source>
</evidence>
<dbReference type="RefSeq" id="WP_120981298.1">
    <property type="nucleotide sequence ID" value="NZ_RCCT01000010.1"/>
</dbReference>
<evidence type="ECO:0000256" key="2">
    <source>
        <dbReference type="ARBA" id="ARBA00009677"/>
    </source>
</evidence>
<dbReference type="Pfam" id="PF06429">
    <property type="entry name" value="Flg_bbr_C"/>
    <property type="match status" value="1"/>
</dbReference>
<protein>
    <recommendedName>
        <fullName evidence="3 5">Flagellar hook protein FlgE</fullName>
    </recommendedName>
</protein>
<dbReference type="PANTHER" id="PTHR30435">
    <property type="entry name" value="FLAGELLAR PROTEIN"/>
    <property type="match status" value="1"/>
</dbReference>
<dbReference type="InterPro" id="IPR001444">
    <property type="entry name" value="Flag_bb_rod_N"/>
</dbReference>
<dbReference type="NCBIfam" id="TIGR03506">
    <property type="entry name" value="FlgEFG_subfam"/>
    <property type="match status" value="1"/>
</dbReference>
<dbReference type="GO" id="GO:0009424">
    <property type="term" value="C:bacterial-type flagellum hook"/>
    <property type="evidence" value="ECO:0007669"/>
    <property type="project" value="TreeGrafter"/>
</dbReference>
<comment type="subcellular location">
    <subcellularLocation>
        <location evidence="1 5">Bacterial flagellum basal body</location>
    </subcellularLocation>
</comment>
<evidence type="ECO:0000256" key="1">
    <source>
        <dbReference type="ARBA" id="ARBA00004117"/>
    </source>
</evidence>
<feature type="domain" description="Flagellar hook protein FlgE D2" evidence="8">
    <location>
        <begin position="188"/>
        <end position="310"/>
    </location>
</feature>
<proteinExistence type="inferred from homology"/>
<gene>
    <name evidence="9" type="ORF">CLV75_4329</name>
</gene>
<dbReference type="InterPro" id="IPR037058">
    <property type="entry name" value="Falgellar_hook_FlgE_sf"/>
</dbReference>
<dbReference type="SUPFAM" id="SSF117143">
    <property type="entry name" value="Flagellar hook protein flgE"/>
    <property type="match status" value="1"/>
</dbReference>
<dbReference type="InterPro" id="IPR010930">
    <property type="entry name" value="Flg_bb/hook_C_dom"/>
</dbReference>
<feature type="domain" description="Flagellar basal-body/hook protein C-terminal" evidence="7">
    <location>
        <begin position="389"/>
        <end position="429"/>
    </location>
</feature>
<evidence type="ECO:0000313" key="9">
    <source>
        <dbReference type="EMBL" id="RLJ97984.1"/>
    </source>
</evidence>
<evidence type="ECO:0000259" key="6">
    <source>
        <dbReference type="Pfam" id="PF00460"/>
    </source>
</evidence>
<dbReference type="InterPro" id="IPR037925">
    <property type="entry name" value="FlgE/F/G-like"/>
</dbReference>
<dbReference type="AlphaFoldDB" id="A0A497YUF4"/>
<dbReference type="InterPro" id="IPR011491">
    <property type="entry name" value="FlgE_D2"/>
</dbReference>
<evidence type="ECO:0000259" key="7">
    <source>
        <dbReference type="Pfam" id="PF06429"/>
    </source>
</evidence>
<dbReference type="GO" id="GO:0005829">
    <property type="term" value="C:cytosol"/>
    <property type="evidence" value="ECO:0007669"/>
    <property type="project" value="TreeGrafter"/>
</dbReference>
<comment type="caution">
    <text evidence="9">The sequence shown here is derived from an EMBL/GenBank/DDBJ whole genome shotgun (WGS) entry which is preliminary data.</text>
</comment>
<organism evidence="9 10">
    <name type="scientific">Ruegeria conchae</name>
    <dbReference type="NCBI Taxonomy" id="981384"/>
    <lineage>
        <taxon>Bacteria</taxon>
        <taxon>Pseudomonadati</taxon>
        <taxon>Pseudomonadota</taxon>
        <taxon>Alphaproteobacteria</taxon>
        <taxon>Rhodobacterales</taxon>
        <taxon>Roseobacteraceae</taxon>
        <taxon>Ruegeria</taxon>
    </lineage>
</organism>
<comment type="similarity">
    <text evidence="2 5">Belongs to the flagella basal body rod proteins family.</text>
</comment>
<accession>A0A497YUF4</accession>
<name>A0A497YUF4_9RHOB</name>
<evidence type="ECO:0000313" key="10">
    <source>
        <dbReference type="Proteomes" id="UP000271700"/>
    </source>
</evidence>
<dbReference type="Proteomes" id="UP000271700">
    <property type="component" value="Unassembled WGS sequence"/>
</dbReference>
<reference evidence="9 10" key="1">
    <citation type="submission" date="2018-10" db="EMBL/GenBank/DDBJ databases">
        <title>Genomic Encyclopedia of Archaeal and Bacterial Type Strains, Phase II (KMG-II): from individual species to whole genera.</title>
        <authorList>
            <person name="Goeker M."/>
        </authorList>
    </citation>
    <scope>NUCLEOTIDE SEQUENCE [LARGE SCALE GENOMIC DNA]</scope>
    <source>
        <strain evidence="9 10">DSM 29317</strain>
    </source>
</reference>
<dbReference type="Gene3D" id="2.60.98.20">
    <property type="entry name" value="Flagellar hook protein FlgE"/>
    <property type="match status" value="1"/>
</dbReference>
<keyword evidence="9" id="KW-0969">Cilium</keyword>
<sequence length="431" mass="45025">MTISSSLNAGVAALKANANRLATISDNIANSSTFGYKRVEIDFHSMVTSGQGGSYSAGGVRTTSQRLIDQRGSLVTTNNSTDLAVRGRGMLPVRPSSQIAAGSNEMLLTTTGSFRTNEEGYLVTQSGLVLLGWRANPDGSIPSVPRDTPAALEPIQLSVNQLSGAPTTSMNLRMNLPATATDAGAPGDTQPLSVEYFDNLGKSESVDIELVPTVPATGSSNEWTMTLRDSASGGAVIGEYTLTFTDSRTAGGTLASVTAVSGGAYDPATGSVVVNVAGGPMEINIGQIGDADGITQLSDTFAPVSITRDGSAVGTMTSVQVDENGYVYAFYDTGVSRRMFQIPLADVPNPNGLTALDSQTYAPSRDSGTFFLWNAGEGPTGDLVSFAREESTTDVATELTSMIQTQRAYSSSAKVIQTVDEMLQETTNIKR</sequence>
<dbReference type="EMBL" id="RCCT01000010">
    <property type="protein sequence ID" value="RLJ97984.1"/>
    <property type="molecule type" value="Genomic_DNA"/>
</dbReference>
<dbReference type="Pfam" id="PF00460">
    <property type="entry name" value="Flg_bb_rod"/>
    <property type="match status" value="1"/>
</dbReference>
<evidence type="ECO:0000256" key="4">
    <source>
        <dbReference type="ARBA" id="ARBA00023143"/>
    </source>
</evidence>
<keyword evidence="9" id="KW-0282">Flagellum</keyword>
<dbReference type="PROSITE" id="PS00588">
    <property type="entry name" value="FLAGELLA_BB_ROD"/>
    <property type="match status" value="1"/>
</dbReference>
<keyword evidence="4 5" id="KW-0975">Bacterial flagellum</keyword>
<feature type="domain" description="Flagellar basal body rod protein N-terminal" evidence="6">
    <location>
        <begin position="7"/>
        <end position="37"/>
    </location>
</feature>
<dbReference type="InterPro" id="IPR019776">
    <property type="entry name" value="Flagellar_basal_body_rod_CS"/>
</dbReference>
<evidence type="ECO:0000256" key="3">
    <source>
        <dbReference type="ARBA" id="ARBA00019015"/>
    </source>
</evidence>
<keyword evidence="10" id="KW-1185">Reference proteome</keyword>
<keyword evidence="9" id="KW-0966">Cell projection</keyword>
<dbReference type="GO" id="GO:0071978">
    <property type="term" value="P:bacterial-type flagellum-dependent swarming motility"/>
    <property type="evidence" value="ECO:0007669"/>
    <property type="project" value="TreeGrafter"/>
</dbReference>
<dbReference type="PANTHER" id="PTHR30435:SF1">
    <property type="entry name" value="FLAGELLAR HOOK PROTEIN FLGE"/>
    <property type="match status" value="1"/>
</dbReference>
<evidence type="ECO:0000256" key="5">
    <source>
        <dbReference type="RuleBase" id="RU362116"/>
    </source>
</evidence>
<comment type="function">
    <text evidence="5">A flexible structure which links the flagellar filament to the drive apparatus in the basal body.</text>
</comment>
<dbReference type="GO" id="GO:0009425">
    <property type="term" value="C:bacterial-type flagellum basal body"/>
    <property type="evidence" value="ECO:0007669"/>
    <property type="project" value="UniProtKB-SubCell"/>
</dbReference>
<dbReference type="OrthoDB" id="8372879at2"/>
<dbReference type="STRING" id="981384.GCA_000192475_03623"/>